<dbReference type="InterPro" id="IPR003593">
    <property type="entry name" value="AAA+_ATPase"/>
</dbReference>
<dbReference type="Pfam" id="PF00004">
    <property type="entry name" value="AAA"/>
    <property type="match status" value="1"/>
</dbReference>
<gene>
    <name evidence="14" type="ORF">CgunFtcFv8_004696</name>
</gene>
<keyword evidence="5 12" id="KW-0067">ATP-binding</keyword>
<dbReference type="PANTHER" id="PTHR45644">
    <property type="entry name" value="AAA ATPASE, PUTATIVE (AFU_ORTHOLOGUE AFUA_2G12920)-RELATED-RELATED"/>
    <property type="match status" value="1"/>
</dbReference>
<comment type="subcellular location">
    <subcellularLocation>
        <location evidence="2">Mitochondrion outer membrane</location>
        <topology evidence="2">Single-pass membrane protein</topology>
    </subcellularLocation>
    <subcellularLocation>
        <location evidence="1">Peroxisome membrane</location>
        <topology evidence="1">Single-pass membrane protein</topology>
    </subcellularLocation>
    <subcellularLocation>
        <location evidence="7">Postsynaptic cell membrane</location>
        <topology evidence="7">Single-pass membrane protein</topology>
    </subcellularLocation>
</comment>
<evidence type="ECO:0000256" key="2">
    <source>
        <dbReference type="ARBA" id="ARBA00004572"/>
    </source>
</evidence>
<evidence type="ECO:0000256" key="10">
    <source>
        <dbReference type="ARBA" id="ARBA00048588"/>
    </source>
</evidence>
<evidence type="ECO:0000256" key="11">
    <source>
        <dbReference type="ARBA" id="ARBA00056396"/>
    </source>
</evidence>
<dbReference type="GO" id="GO:0045211">
    <property type="term" value="C:postsynaptic membrane"/>
    <property type="evidence" value="ECO:0007669"/>
    <property type="project" value="UniProtKB-SubCell"/>
</dbReference>
<evidence type="ECO:0000256" key="5">
    <source>
        <dbReference type="ARBA" id="ARBA00022840"/>
    </source>
</evidence>
<accession>A0AAN8HZ32</accession>
<dbReference type="CDD" id="cd19520">
    <property type="entry name" value="RecA-like_ATAD1"/>
    <property type="match status" value="1"/>
</dbReference>
<dbReference type="InterPro" id="IPR041569">
    <property type="entry name" value="AAA_lid_3"/>
</dbReference>
<keyword evidence="3 12" id="KW-0547">Nucleotide-binding</keyword>
<evidence type="ECO:0000256" key="8">
    <source>
        <dbReference type="ARBA" id="ARBA00038383"/>
    </source>
</evidence>
<dbReference type="GO" id="GO:0005778">
    <property type="term" value="C:peroxisomal membrane"/>
    <property type="evidence" value="ECO:0007669"/>
    <property type="project" value="UniProtKB-SubCell"/>
</dbReference>
<dbReference type="GO" id="GO:0005741">
    <property type="term" value="C:mitochondrial outer membrane"/>
    <property type="evidence" value="ECO:0007669"/>
    <property type="project" value="UniProtKB-SubCell"/>
</dbReference>
<proteinExistence type="inferred from homology"/>
<keyword evidence="15" id="KW-1185">Reference proteome</keyword>
<evidence type="ECO:0000256" key="6">
    <source>
        <dbReference type="ARBA" id="ARBA00023128"/>
    </source>
</evidence>
<dbReference type="GO" id="GO:0140570">
    <property type="term" value="P:extraction of mislocalized protein from mitochondrial outer membrane"/>
    <property type="evidence" value="ECO:0007669"/>
    <property type="project" value="TreeGrafter"/>
</dbReference>
<dbReference type="FunFam" id="3.40.50.300:FF:000538">
    <property type="entry name" value="ATPase family AAA domain-containing protein 1"/>
    <property type="match status" value="1"/>
</dbReference>
<dbReference type="PROSITE" id="PS00674">
    <property type="entry name" value="AAA"/>
    <property type="match status" value="1"/>
</dbReference>
<evidence type="ECO:0000313" key="15">
    <source>
        <dbReference type="Proteomes" id="UP001331515"/>
    </source>
</evidence>
<evidence type="ECO:0000256" key="3">
    <source>
        <dbReference type="ARBA" id="ARBA00022741"/>
    </source>
</evidence>
<dbReference type="Pfam" id="PF17862">
    <property type="entry name" value="AAA_lid_3"/>
    <property type="match status" value="1"/>
</dbReference>
<reference evidence="14 15" key="1">
    <citation type="journal article" date="2023" name="Mol. Biol. Evol.">
        <title>Genomics of Secondarily Temperate Adaptation in the Only Non-Antarctic Icefish.</title>
        <authorList>
            <person name="Rivera-Colon A.G."/>
            <person name="Rayamajhi N."/>
            <person name="Minhas B.F."/>
            <person name="Madrigal G."/>
            <person name="Bilyk K.T."/>
            <person name="Yoon V."/>
            <person name="Hune M."/>
            <person name="Gregory S."/>
            <person name="Cheng C.H.C."/>
            <person name="Catchen J.M."/>
        </authorList>
    </citation>
    <scope>NUCLEOTIDE SEQUENCE [LARGE SCALE GENOMIC DNA]</scope>
    <source>
        <tissue evidence="14">White muscle</tissue>
    </source>
</reference>
<feature type="domain" description="AAA+ ATPase" evidence="13">
    <location>
        <begin position="129"/>
        <end position="265"/>
    </location>
</feature>
<keyword evidence="4" id="KW-0472">Membrane</keyword>
<comment type="function">
    <text evidence="11">Outer mitochondrial translocase required to remove mislocalized tail-anchored transmembrane proteins on mitochondria. Specifically recognizes and binds tail-anchored transmembrane proteins: acts as a dislocase that mediates the ATP-dependent extraction of mistargeted tail-anchored transmembrane proteins from the mitochondrion outer membrane. Also plays a critical role in regulating the surface expression of AMPA receptors (AMPAR), thereby regulating synaptic plasticity and learning and memory.</text>
</comment>
<evidence type="ECO:0000313" key="14">
    <source>
        <dbReference type="EMBL" id="KAK5933038.1"/>
    </source>
</evidence>
<dbReference type="PANTHER" id="PTHR45644:SF8">
    <property type="entry name" value="OUTER MITOCHONDRIAL TRANSMEMBRANE HELIX TRANSLOCASE"/>
    <property type="match status" value="1"/>
</dbReference>
<evidence type="ECO:0000256" key="9">
    <source>
        <dbReference type="ARBA" id="ARBA00040718"/>
    </source>
</evidence>
<dbReference type="EMBL" id="JAURVH010001515">
    <property type="protein sequence ID" value="KAK5933038.1"/>
    <property type="molecule type" value="Genomic_DNA"/>
</dbReference>
<dbReference type="InterPro" id="IPR003959">
    <property type="entry name" value="ATPase_AAA_core"/>
</dbReference>
<dbReference type="InterPro" id="IPR051701">
    <property type="entry name" value="Mito_OM_Translocase_MSP1"/>
</dbReference>
<organism evidence="14 15">
    <name type="scientific">Champsocephalus gunnari</name>
    <name type="common">Mackerel icefish</name>
    <dbReference type="NCBI Taxonomy" id="52237"/>
    <lineage>
        <taxon>Eukaryota</taxon>
        <taxon>Metazoa</taxon>
        <taxon>Chordata</taxon>
        <taxon>Craniata</taxon>
        <taxon>Vertebrata</taxon>
        <taxon>Euteleostomi</taxon>
        <taxon>Actinopterygii</taxon>
        <taxon>Neopterygii</taxon>
        <taxon>Teleostei</taxon>
        <taxon>Neoteleostei</taxon>
        <taxon>Acanthomorphata</taxon>
        <taxon>Eupercaria</taxon>
        <taxon>Perciformes</taxon>
        <taxon>Notothenioidei</taxon>
        <taxon>Channichthyidae</taxon>
        <taxon>Champsocephalus</taxon>
    </lineage>
</organism>
<dbReference type="SMART" id="SM00382">
    <property type="entry name" value="AAA"/>
    <property type="match status" value="1"/>
</dbReference>
<dbReference type="Proteomes" id="UP001331515">
    <property type="component" value="Unassembled WGS sequence"/>
</dbReference>
<evidence type="ECO:0000259" key="13">
    <source>
        <dbReference type="SMART" id="SM00382"/>
    </source>
</evidence>
<evidence type="ECO:0000256" key="7">
    <source>
        <dbReference type="ARBA" id="ARBA00037805"/>
    </source>
</evidence>
<name>A0AAN8HZ32_CHAGU</name>
<dbReference type="GO" id="GO:0005524">
    <property type="term" value="F:ATP binding"/>
    <property type="evidence" value="ECO:0007669"/>
    <property type="project" value="UniProtKB-KW"/>
</dbReference>
<dbReference type="AlphaFoldDB" id="A0AAN8HZ32"/>
<comment type="catalytic activity">
    <reaction evidence="10">
        <text>[protein]-with a C-terminal TM segment(out) + ATP + H2O = [protein]-with a C-terminal TM segment(in) + ADP + phosphate + H(+)</text>
        <dbReference type="Rhea" id="RHEA:66168"/>
        <dbReference type="Rhea" id="RHEA-COMP:16963"/>
        <dbReference type="ChEBI" id="CHEBI:15377"/>
        <dbReference type="ChEBI" id="CHEBI:15378"/>
        <dbReference type="ChEBI" id="CHEBI:30616"/>
        <dbReference type="ChEBI" id="CHEBI:43474"/>
        <dbReference type="ChEBI" id="CHEBI:90782"/>
        <dbReference type="ChEBI" id="CHEBI:456216"/>
    </reaction>
</comment>
<dbReference type="Gene3D" id="1.10.8.60">
    <property type="match status" value="1"/>
</dbReference>
<sequence length="380" mass="42864">MLLKDLPRDALLRPLSRNEVLGMILRLTVFGAVTYYGIKWAMDAMDPTSKQKSQAKKRAKQLMRRIGVEGVSLTDYEMNIASHLVDPQTMMVTWRDIAGLDETINELQDTVILPFQKRHLLTGSKLFQPPKGVLLFGPPGCGKTMIAKATAKASGCKFINLQASTLTDMWYGESQKLTAAVFSLAVKIQPCIIFIDEIDSFLRNRSSLDHEATAMMKAQFMSLWDGLDTSSTTQVMVMGASNRPQDVDPAILRRMPATFYVGLPSTRQRQDILRLILAGENPSNAINLKEIAERTEGYSGSDLRELCRDAAMYRVRDYVRKEQMRRIAQQLQDSEEEEERPVDEERLRPVTQLDLLFGLDKMKESKQATAAMLPLEVPLD</sequence>
<dbReference type="SUPFAM" id="SSF52540">
    <property type="entry name" value="P-loop containing nucleoside triphosphate hydrolases"/>
    <property type="match status" value="1"/>
</dbReference>
<keyword evidence="4" id="KW-1000">Mitochondrion outer membrane</keyword>
<comment type="similarity">
    <text evidence="8">Belongs to the AAA ATPase family. MSP1 subfamily.</text>
</comment>
<protein>
    <recommendedName>
        <fullName evidence="9">Outer mitochondrial transmembrane helix translocase</fullName>
    </recommendedName>
</protein>
<evidence type="ECO:0000256" key="4">
    <source>
        <dbReference type="ARBA" id="ARBA00022787"/>
    </source>
</evidence>
<comment type="caution">
    <text evidence="14">The sequence shown here is derived from an EMBL/GenBank/DDBJ whole genome shotgun (WGS) entry which is preliminary data.</text>
</comment>
<dbReference type="Gene3D" id="3.40.50.300">
    <property type="entry name" value="P-loop containing nucleotide triphosphate hydrolases"/>
    <property type="match status" value="1"/>
</dbReference>
<keyword evidence="6" id="KW-0496">Mitochondrion</keyword>
<evidence type="ECO:0000256" key="1">
    <source>
        <dbReference type="ARBA" id="ARBA00004549"/>
    </source>
</evidence>
<dbReference type="GO" id="GO:0016887">
    <property type="term" value="F:ATP hydrolysis activity"/>
    <property type="evidence" value="ECO:0007669"/>
    <property type="project" value="InterPro"/>
</dbReference>
<dbReference type="InterPro" id="IPR027417">
    <property type="entry name" value="P-loop_NTPase"/>
</dbReference>
<evidence type="ECO:0000256" key="12">
    <source>
        <dbReference type="RuleBase" id="RU003651"/>
    </source>
</evidence>
<dbReference type="InterPro" id="IPR003960">
    <property type="entry name" value="ATPase_AAA_CS"/>
</dbReference>